<dbReference type="AlphaFoldDB" id="A0A2C9VLQ5"/>
<reference evidence="1" key="1">
    <citation type="submission" date="2016-02" db="EMBL/GenBank/DDBJ databases">
        <title>WGS assembly of Manihot esculenta.</title>
        <authorList>
            <person name="Bredeson J.V."/>
            <person name="Prochnik S.E."/>
            <person name="Lyons J.B."/>
            <person name="Schmutz J."/>
            <person name="Grimwood J."/>
            <person name="Vrebalov J."/>
            <person name="Bart R.S."/>
            <person name="Amuge T."/>
            <person name="Ferguson M.E."/>
            <person name="Green R."/>
            <person name="Putnam N."/>
            <person name="Stites J."/>
            <person name="Rounsley S."/>
            <person name="Rokhsar D.S."/>
        </authorList>
    </citation>
    <scope>NUCLEOTIDE SEQUENCE [LARGE SCALE GENOMIC DNA]</scope>
    <source>
        <tissue evidence="1">Leaf</tissue>
    </source>
</reference>
<evidence type="ECO:0000313" key="1">
    <source>
        <dbReference type="EMBL" id="OAY45913.1"/>
    </source>
</evidence>
<organism evidence="1">
    <name type="scientific">Manihot esculenta</name>
    <name type="common">Cassava</name>
    <name type="synonym">Jatropha manihot</name>
    <dbReference type="NCBI Taxonomy" id="3983"/>
    <lineage>
        <taxon>Eukaryota</taxon>
        <taxon>Viridiplantae</taxon>
        <taxon>Streptophyta</taxon>
        <taxon>Embryophyta</taxon>
        <taxon>Tracheophyta</taxon>
        <taxon>Spermatophyta</taxon>
        <taxon>Magnoliopsida</taxon>
        <taxon>eudicotyledons</taxon>
        <taxon>Gunneridae</taxon>
        <taxon>Pentapetalae</taxon>
        <taxon>rosids</taxon>
        <taxon>fabids</taxon>
        <taxon>Malpighiales</taxon>
        <taxon>Euphorbiaceae</taxon>
        <taxon>Crotonoideae</taxon>
        <taxon>Manihoteae</taxon>
        <taxon>Manihot</taxon>
    </lineage>
</organism>
<dbReference type="EMBL" id="CM004393">
    <property type="protein sequence ID" value="OAY45913.1"/>
    <property type="molecule type" value="Genomic_DNA"/>
</dbReference>
<accession>A0A2C9VLQ5</accession>
<gene>
    <name evidence="1" type="ORF">MANES_07G102400</name>
</gene>
<protein>
    <submittedName>
        <fullName evidence="1">Uncharacterized protein</fullName>
    </submittedName>
</protein>
<proteinExistence type="predicted"/>
<name>A0A2C9VLQ5_MANES</name>
<sequence length="56" mass="6878">MSVLILQLKLSSWHYFDVNTWDYFILIHEMSFFSEIYFFLDGNLVFCSIQDHTFKF</sequence>